<keyword evidence="2" id="KW-1185">Reference proteome</keyword>
<evidence type="ECO:0000313" key="2">
    <source>
        <dbReference type="Proteomes" id="UP000245207"/>
    </source>
</evidence>
<dbReference type="STRING" id="35608.A0A2U1MMA0"/>
<protein>
    <submittedName>
        <fullName evidence="1">NB-ARC domains-containing protein</fullName>
    </submittedName>
</protein>
<gene>
    <name evidence="1" type="ORF">CTI12_AA359550</name>
</gene>
<evidence type="ECO:0000313" key="1">
    <source>
        <dbReference type="EMBL" id="PWA62389.1"/>
    </source>
</evidence>
<accession>A0A2U1MMA0</accession>
<dbReference type="AlphaFoldDB" id="A0A2U1MMA0"/>
<name>A0A2U1MMA0_ARTAN</name>
<dbReference type="EMBL" id="PKPP01004881">
    <property type="protein sequence ID" value="PWA62389.1"/>
    <property type="molecule type" value="Genomic_DNA"/>
</dbReference>
<comment type="caution">
    <text evidence="1">The sequence shown here is derived from an EMBL/GenBank/DDBJ whole genome shotgun (WGS) entry which is preliminary data.</text>
</comment>
<sequence length="130" mass="14776">MRELFATRRSEDPFQKSEISVWNATLDRLKQHDILNIDSEIKNAFISLKLSYDLLSTENAKTCFLLCSLFPKGALISLERLAQYLVALRMFSDTDTIDTIENARNSVRITVDILKSSFLLLNGNDKSTNA</sequence>
<organism evidence="1 2">
    <name type="scientific">Artemisia annua</name>
    <name type="common">Sweet wormwood</name>
    <dbReference type="NCBI Taxonomy" id="35608"/>
    <lineage>
        <taxon>Eukaryota</taxon>
        <taxon>Viridiplantae</taxon>
        <taxon>Streptophyta</taxon>
        <taxon>Embryophyta</taxon>
        <taxon>Tracheophyta</taxon>
        <taxon>Spermatophyta</taxon>
        <taxon>Magnoliopsida</taxon>
        <taxon>eudicotyledons</taxon>
        <taxon>Gunneridae</taxon>
        <taxon>Pentapetalae</taxon>
        <taxon>asterids</taxon>
        <taxon>campanulids</taxon>
        <taxon>Asterales</taxon>
        <taxon>Asteraceae</taxon>
        <taxon>Asteroideae</taxon>
        <taxon>Anthemideae</taxon>
        <taxon>Artemisiinae</taxon>
        <taxon>Artemisia</taxon>
    </lineage>
</organism>
<reference evidence="1 2" key="1">
    <citation type="journal article" date="2018" name="Mol. Plant">
        <title>The genome of Artemisia annua provides insight into the evolution of Asteraceae family and artemisinin biosynthesis.</title>
        <authorList>
            <person name="Shen Q."/>
            <person name="Zhang L."/>
            <person name="Liao Z."/>
            <person name="Wang S."/>
            <person name="Yan T."/>
            <person name="Shi P."/>
            <person name="Liu M."/>
            <person name="Fu X."/>
            <person name="Pan Q."/>
            <person name="Wang Y."/>
            <person name="Lv Z."/>
            <person name="Lu X."/>
            <person name="Zhang F."/>
            <person name="Jiang W."/>
            <person name="Ma Y."/>
            <person name="Chen M."/>
            <person name="Hao X."/>
            <person name="Li L."/>
            <person name="Tang Y."/>
            <person name="Lv G."/>
            <person name="Zhou Y."/>
            <person name="Sun X."/>
            <person name="Brodelius P.E."/>
            <person name="Rose J.K.C."/>
            <person name="Tang K."/>
        </authorList>
    </citation>
    <scope>NUCLEOTIDE SEQUENCE [LARGE SCALE GENOMIC DNA]</scope>
    <source>
        <strain evidence="2">cv. Huhao1</strain>
        <tissue evidence="1">Leaf</tissue>
    </source>
</reference>
<dbReference type="OrthoDB" id="3794806at2759"/>
<dbReference type="Proteomes" id="UP000245207">
    <property type="component" value="Unassembled WGS sequence"/>
</dbReference>
<proteinExistence type="predicted"/>